<evidence type="ECO:0000313" key="1">
    <source>
        <dbReference type="EMBL" id="GAA3799348.1"/>
    </source>
</evidence>
<name>A0ABP7HVB9_9PSEU</name>
<accession>A0ABP7HVB9</accession>
<reference evidence="2" key="1">
    <citation type="journal article" date="2019" name="Int. J. Syst. Evol. Microbiol.">
        <title>The Global Catalogue of Microorganisms (GCM) 10K type strain sequencing project: providing services to taxonomists for standard genome sequencing and annotation.</title>
        <authorList>
            <consortium name="The Broad Institute Genomics Platform"/>
            <consortium name="The Broad Institute Genome Sequencing Center for Infectious Disease"/>
            <person name="Wu L."/>
            <person name="Ma J."/>
        </authorList>
    </citation>
    <scope>NUCLEOTIDE SEQUENCE [LARGE SCALE GENOMIC DNA]</scope>
    <source>
        <strain evidence="2">JCM 17017</strain>
    </source>
</reference>
<sequence length="160" mass="16618">MFTSMPFPVGFAVPPGWRAPGPSETGCPLGTVACVRSEPAAVIAAAGGFRPDGASLPEIAAESVRDLRESGAVVEVLRRTEVGAAGSPGLAQVLRVHAPGAAEVVQCQAFLALHDVDDHGKRAVLRFVMATTGAGELAEDFRRFLGSIRPGTSQEDEEIP</sequence>
<dbReference type="RefSeq" id="WP_237334976.1">
    <property type="nucleotide sequence ID" value="NZ_BAABCM010000001.1"/>
</dbReference>
<dbReference type="EMBL" id="BAABCM010000001">
    <property type="protein sequence ID" value="GAA3799348.1"/>
    <property type="molecule type" value="Genomic_DNA"/>
</dbReference>
<protein>
    <submittedName>
        <fullName evidence="1">Uncharacterized protein</fullName>
    </submittedName>
</protein>
<dbReference type="Gene3D" id="3.40.1000.10">
    <property type="entry name" value="Mog1/PsbP, alpha/beta/alpha sandwich"/>
    <property type="match status" value="1"/>
</dbReference>
<gene>
    <name evidence="1" type="ORF">GCM10022380_15820</name>
</gene>
<keyword evidence="2" id="KW-1185">Reference proteome</keyword>
<proteinExistence type="predicted"/>
<evidence type="ECO:0000313" key="2">
    <source>
        <dbReference type="Proteomes" id="UP001501624"/>
    </source>
</evidence>
<dbReference type="Proteomes" id="UP001501624">
    <property type="component" value="Unassembled WGS sequence"/>
</dbReference>
<comment type="caution">
    <text evidence="1">The sequence shown here is derived from an EMBL/GenBank/DDBJ whole genome shotgun (WGS) entry which is preliminary data.</text>
</comment>
<organism evidence="1 2">
    <name type="scientific">Amycolatopsis tucumanensis</name>
    <dbReference type="NCBI Taxonomy" id="401106"/>
    <lineage>
        <taxon>Bacteria</taxon>
        <taxon>Bacillati</taxon>
        <taxon>Actinomycetota</taxon>
        <taxon>Actinomycetes</taxon>
        <taxon>Pseudonocardiales</taxon>
        <taxon>Pseudonocardiaceae</taxon>
        <taxon>Amycolatopsis</taxon>
    </lineage>
</organism>